<sequence length="519" mass="59919">MTQVGKIKCTNQHVILTAYDHQHMEHDLHVNAHVYEEQQQVEDGDDALQLELEALENYLQDYGVYADAVNVVFDVEELPNSHEVQHANGNERSQSKDLKNMERRAIYARLLEKSMNGKLEKDTTSIVAREFHVSIRTVQRIWKRAKVCREQGIAVNVDSRKHGSSGRKKVEVDLSLIAAIPLQQKSNIRSLAQALGVPKSTLHRWFKEGLIRRHSNSLKPYLKEANKKERLRWCVSMLDPSTLPNRPKFIEMENIIHIDEKWFNGSKKEKTFYLYPDEEEPYFTAHNKNAIDKVTFLAAVAKPRFDDEGNCTFDGKICIWPFVRKEPAQRRSRNRERGTLVTKPIKVDRNTIRSFMISKVLPAIRACWPREDAGKTIWIQQDNARTHLPINDEQFAVAVAQTGLDIRLVNQPPNSPDMNCLDLGFFASLQSLTYNRTSRNMDEVIENVHKEYRDYNPTTLNRVFLTLQCCHIEAMKASGGNRYKIPHMNKERLEALGILPKALSCDRQVYERAMESLAN</sequence>
<dbReference type="PANTHER" id="PTHR47169">
    <property type="entry name" value="OS01G0541250 PROTEIN"/>
    <property type="match status" value="1"/>
</dbReference>
<gene>
    <name evidence="2" type="primary">OSIGBa0145N07.3</name>
</gene>
<protein>
    <submittedName>
        <fullName evidence="2">OSIGBa0145N07.3 protein</fullName>
    </submittedName>
</protein>
<dbReference type="InterPro" id="IPR036397">
    <property type="entry name" value="RNaseH_sf"/>
</dbReference>
<name>Q01LC4_ORYSA</name>
<reference evidence="2" key="2">
    <citation type="submission" date="2004-10" db="EMBL/GenBank/DDBJ databases">
        <title>Chromosome-wide comparison between domesticated rice subspecies indica and japonica.</title>
        <authorList>
            <person name="Han B."/>
        </authorList>
    </citation>
    <scope>NUCLEOTIDE SEQUENCE</scope>
</reference>
<dbReference type="EMBL" id="CR855102">
    <property type="protein sequence ID" value="CAH66447.1"/>
    <property type="molecule type" value="Genomic_DNA"/>
</dbReference>
<proteinExistence type="predicted"/>
<dbReference type="InterPro" id="IPR056671">
    <property type="entry name" value="DUF7769"/>
</dbReference>
<organism evidence="2">
    <name type="scientific">Oryza sativa</name>
    <name type="common">Rice</name>
    <dbReference type="NCBI Taxonomy" id="4530"/>
    <lineage>
        <taxon>Eukaryota</taxon>
        <taxon>Viridiplantae</taxon>
        <taxon>Streptophyta</taxon>
        <taxon>Embryophyta</taxon>
        <taxon>Tracheophyta</taxon>
        <taxon>Spermatophyta</taxon>
        <taxon>Magnoliopsida</taxon>
        <taxon>Liliopsida</taxon>
        <taxon>Poales</taxon>
        <taxon>Poaceae</taxon>
        <taxon>BOP clade</taxon>
        <taxon>Oryzoideae</taxon>
        <taxon>Oryzeae</taxon>
        <taxon>Oryzinae</taxon>
        <taxon>Oryza</taxon>
    </lineage>
</organism>
<dbReference type="Gene3D" id="3.30.420.10">
    <property type="entry name" value="Ribonuclease H-like superfamily/Ribonuclease H"/>
    <property type="match status" value="1"/>
</dbReference>
<dbReference type="Pfam" id="PF24964">
    <property type="entry name" value="DUF7769"/>
    <property type="match status" value="1"/>
</dbReference>
<reference evidence="2" key="1">
    <citation type="journal article" date="2002" name="Nature">
        <title>Sequence and analysis of rice chromosome 4.</title>
        <authorList>
            <person name="Feng Q."/>
            <person name="Zhang Y."/>
            <person name="Hao P."/>
            <person name="Wang S."/>
            <person name="Fu G."/>
            <person name="Huang Y."/>
            <person name="Li Y."/>
            <person name="Zhu J."/>
            <person name="Liu Y."/>
            <person name="Hu X."/>
            <person name="Jia P."/>
            <person name="Zhang Y."/>
            <person name="Zhao Q."/>
            <person name="Ying K."/>
            <person name="Yu S."/>
            <person name="Tang Y."/>
            <person name="Weng Q."/>
            <person name="Zhang L."/>
            <person name="Lu Y."/>
            <person name="Mu J."/>
            <person name="Lu Y."/>
            <person name="Zhang L.S."/>
            <person name="Yu Z."/>
            <person name="Fan D."/>
            <person name="Liu X."/>
            <person name="Lu T."/>
            <person name="Li C."/>
            <person name="Wu Y."/>
            <person name="Sun T."/>
            <person name="Lei H."/>
            <person name="Li T."/>
            <person name="Hu H."/>
            <person name="Guan J."/>
            <person name="Wu M."/>
            <person name="Zhang R."/>
            <person name="Zhou B."/>
            <person name="Chen Z."/>
            <person name="Chen L."/>
            <person name="Jin Z."/>
            <person name="Wang R."/>
            <person name="Yin H."/>
            <person name="Cai Z."/>
            <person name="Ren S."/>
            <person name="Lv G."/>
            <person name="Gu W."/>
            <person name="Zhu G."/>
            <person name="Tu Y."/>
            <person name="Jia J."/>
            <person name="Zhang Y."/>
            <person name="Chen J."/>
            <person name="Kang H."/>
            <person name="Chen X."/>
            <person name="Shao C."/>
            <person name="Sun Y."/>
            <person name="Hu Q."/>
            <person name="Zhang X."/>
            <person name="Zhang W."/>
            <person name="Wang L."/>
            <person name="Ding C."/>
            <person name="Sheng H."/>
            <person name="Gu J."/>
            <person name="Chen S."/>
            <person name="Ni L."/>
            <person name="Zhu F."/>
            <person name="Chen W."/>
            <person name="Lan L."/>
            <person name="Lai Y."/>
            <person name="Cheng Z."/>
            <person name="Gu M."/>
            <person name="Jiang J."/>
            <person name="Li J."/>
            <person name="Hong G."/>
            <person name="Xue Y."/>
            <person name="Han B."/>
        </authorList>
    </citation>
    <scope>NUCLEOTIDE SEQUENCE</scope>
</reference>
<dbReference type="GO" id="GO:0003676">
    <property type="term" value="F:nucleic acid binding"/>
    <property type="evidence" value="ECO:0007669"/>
    <property type="project" value="InterPro"/>
</dbReference>
<dbReference type="AlphaFoldDB" id="Q01LC4"/>
<accession>Q01LC4</accession>
<evidence type="ECO:0000313" key="2">
    <source>
        <dbReference type="EMBL" id="CAH66447.1"/>
    </source>
</evidence>
<feature type="domain" description="DUF7769" evidence="1">
    <location>
        <begin position="98"/>
        <end position="152"/>
    </location>
</feature>
<dbReference type="PANTHER" id="PTHR47169:SF2">
    <property type="entry name" value="OS01G0541250 PROTEIN"/>
    <property type="match status" value="1"/>
</dbReference>
<evidence type="ECO:0000259" key="1">
    <source>
        <dbReference type="Pfam" id="PF24964"/>
    </source>
</evidence>